<sequence length="252" mass="26123">MRHKNIIAAGLGLAGLLALGACGGDSSSSPSAKQPQGLPLAPPPPSGFTLAVDFNQGIAGWTGGTADYTVNTKPTEVKFAFQPMPAPLSGNGYFIGAHNNSDDVLVYVKKQFGGFAPSTKYKLNFELRFASDIASGCYGVGGSPGDAVHMLAVASPIEPLTELQGAEDYRLNIERGNQAANGQFGRVLGTLGNGTTDCHVRTYVSKAVKSAEAMEVQSDAQGKLWVLFGMDSGFEASGHAILQNASVTATPL</sequence>
<dbReference type="EMBL" id="FOTW01000011">
    <property type="protein sequence ID" value="SFM05540.1"/>
    <property type="molecule type" value="Genomic_DNA"/>
</dbReference>
<organism evidence="2 3">
    <name type="scientific">Rugamonas rubra</name>
    <dbReference type="NCBI Taxonomy" id="758825"/>
    <lineage>
        <taxon>Bacteria</taxon>
        <taxon>Pseudomonadati</taxon>
        <taxon>Pseudomonadota</taxon>
        <taxon>Betaproteobacteria</taxon>
        <taxon>Burkholderiales</taxon>
        <taxon>Oxalobacteraceae</taxon>
        <taxon>Telluria group</taxon>
        <taxon>Rugamonas</taxon>
    </lineage>
</organism>
<dbReference type="Proteomes" id="UP000199470">
    <property type="component" value="Unassembled WGS sequence"/>
</dbReference>
<feature type="signal peptide" evidence="1">
    <location>
        <begin position="1"/>
        <end position="23"/>
    </location>
</feature>
<accession>A0A1I4MR44</accession>
<evidence type="ECO:0008006" key="4">
    <source>
        <dbReference type="Google" id="ProtNLM"/>
    </source>
</evidence>
<reference evidence="2 3" key="1">
    <citation type="submission" date="2016-10" db="EMBL/GenBank/DDBJ databases">
        <authorList>
            <person name="de Groot N.N."/>
        </authorList>
    </citation>
    <scope>NUCLEOTIDE SEQUENCE [LARGE SCALE GENOMIC DNA]</scope>
    <source>
        <strain evidence="2 3">ATCC 43154</strain>
    </source>
</reference>
<evidence type="ECO:0000313" key="3">
    <source>
        <dbReference type="Proteomes" id="UP000199470"/>
    </source>
</evidence>
<dbReference type="AlphaFoldDB" id="A0A1I4MR44"/>
<evidence type="ECO:0000313" key="2">
    <source>
        <dbReference type="EMBL" id="SFM05540.1"/>
    </source>
</evidence>
<dbReference type="PROSITE" id="PS51257">
    <property type="entry name" value="PROKAR_LIPOPROTEIN"/>
    <property type="match status" value="1"/>
</dbReference>
<gene>
    <name evidence="2" type="ORF">SAMN02982985_02564</name>
</gene>
<proteinExistence type="predicted"/>
<dbReference type="STRING" id="758825.SAMN02982985_02564"/>
<dbReference type="OrthoDB" id="6382175at2"/>
<keyword evidence="1" id="KW-0732">Signal</keyword>
<dbReference type="RefSeq" id="WP_093387970.1">
    <property type="nucleotide sequence ID" value="NZ_FOTW01000011.1"/>
</dbReference>
<keyword evidence="3" id="KW-1185">Reference proteome</keyword>
<feature type="chain" id="PRO_5011607109" description="Lipoprotein" evidence="1">
    <location>
        <begin position="24"/>
        <end position="252"/>
    </location>
</feature>
<name>A0A1I4MR44_9BURK</name>
<evidence type="ECO:0000256" key="1">
    <source>
        <dbReference type="SAM" id="SignalP"/>
    </source>
</evidence>
<protein>
    <recommendedName>
        <fullName evidence="4">Lipoprotein</fullName>
    </recommendedName>
</protein>